<dbReference type="Gene3D" id="3.40.50.1110">
    <property type="entry name" value="SGNH hydrolase"/>
    <property type="match status" value="1"/>
</dbReference>
<dbReference type="InterPro" id="IPR036514">
    <property type="entry name" value="SGNH_hydro_sf"/>
</dbReference>
<dbReference type="SUPFAM" id="SSF52266">
    <property type="entry name" value="SGNH hydrolase"/>
    <property type="match status" value="1"/>
</dbReference>
<sequence length="269" mass="30445">MQKIKTLMSAGVLMLASHGTLAGNETVIGDGTVAAEETTIFMAGDSTMAIKEVKDYPETGWGVPFAFFFDDGIKVDNRAMNGRSTRTFIEEERWAGIMSELKAGDYVIIQFGHNDESEQKKDRYTTPEQYKINLSRFINDVRKAGAEPILMSPITRRYFDGANKIKHTHPYAPLVREVAAKEKVEFIDMEVVTREYFQVMGDRDSALRFMHIAPGLHPNYPVGVRDDTHLNQLGAREVAQLVLAELRKREHPLSKRLRSADPKHLALKY</sequence>
<comment type="similarity">
    <text evidence="1">Belongs to the 'GDSL' lipolytic enzyme family.</text>
</comment>
<organism evidence="5 6">
    <name type="scientific">Microbulbifer bruguierae</name>
    <dbReference type="NCBI Taxonomy" id="3029061"/>
    <lineage>
        <taxon>Bacteria</taxon>
        <taxon>Pseudomonadati</taxon>
        <taxon>Pseudomonadota</taxon>
        <taxon>Gammaproteobacteria</taxon>
        <taxon>Cellvibrionales</taxon>
        <taxon>Microbulbiferaceae</taxon>
        <taxon>Microbulbifer</taxon>
    </lineage>
</organism>
<protein>
    <submittedName>
        <fullName evidence="5">Rhamnogalacturonan acetylesterase</fullName>
    </submittedName>
</protein>
<feature type="chain" id="PRO_5046133908" evidence="3">
    <location>
        <begin position="23"/>
        <end position="269"/>
    </location>
</feature>
<dbReference type="Pfam" id="PF13472">
    <property type="entry name" value="Lipase_GDSL_2"/>
    <property type="match status" value="1"/>
</dbReference>
<dbReference type="InterPro" id="IPR037459">
    <property type="entry name" value="RhgT-like"/>
</dbReference>
<dbReference type="InterPro" id="IPR013830">
    <property type="entry name" value="SGNH_hydro"/>
</dbReference>
<keyword evidence="3" id="KW-0732">Signal</keyword>
<evidence type="ECO:0000256" key="2">
    <source>
        <dbReference type="ARBA" id="ARBA00022801"/>
    </source>
</evidence>
<dbReference type="PANTHER" id="PTHR43695:SF1">
    <property type="entry name" value="RHAMNOGALACTURONAN ACETYLESTERASE"/>
    <property type="match status" value="1"/>
</dbReference>
<evidence type="ECO:0000313" key="6">
    <source>
        <dbReference type="Proteomes" id="UP001236500"/>
    </source>
</evidence>
<dbReference type="CDD" id="cd01821">
    <property type="entry name" value="Rhamnogalacturan_acetylesterase_like"/>
    <property type="match status" value="1"/>
</dbReference>
<feature type="signal peptide" evidence="3">
    <location>
        <begin position="1"/>
        <end position="22"/>
    </location>
</feature>
<dbReference type="Proteomes" id="UP001236500">
    <property type="component" value="Chromosome"/>
</dbReference>
<accession>A0ABY8NBE8</accession>
<evidence type="ECO:0000256" key="1">
    <source>
        <dbReference type="ARBA" id="ARBA00008668"/>
    </source>
</evidence>
<name>A0ABY8NBE8_9GAMM</name>
<dbReference type="EMBL" id="CP118605">
    <property type="protein sequence ID" value="WGL16260.1"/>
    <property type="molecule type" value="Genomic_DNA"/>
</dbReference>
<evidence type="ECO:0000256" key="3">
    <source>
        <dbReference type="SAM" id="SignalP"/>
    </source>
</evidence>
<feature type="domain" description="SGNH hydrolase-type esterase" evidence="4">
    <location>
        <begin position="44"/>
        <end position="219"/>
    </location>
</feature>
<keyword evidence="2" id="KW-0378">Hydrolase</keyword>
<evidence type="ECO:0000259" key="4">
    <source>
        <dbReference type="Pfam" id="PF13472"/>
    </source>
</evidence>
<reference evidence="5 6" key="1">
    <citation type="submission" date="2023-02" db="EMBL/GenBank/DDBJ databases">
        <title>Description and genomic characterization of Microbulbifer bruguierae sp. nov., isolated from the sediment of mangrove plant Bruguiera sexangula.</title>
        <authorList>
            <person name="Long M."/>
        </authorList>
    </citation>
    <scope>NUCLEOTIDE SEQUENCE [LARGE SCALE GENOMIC DNA]</scope>
    <source>
        <strain evidence="5 6">H12</strain>
    </source>
</reference>
<proteinExistence type="inferred from homology"/>
<evidence type="ECO:0000313" key="5">
    <source>
        <dbReference type="EMBL" id="WGL16260.1"/>
    </source>
</evidence>
<dbReference type="PANTHER" id="PTHR43695">
    <property type="entry name" value="PUTATIVE (AFU_ORTHOLOGUE AFUA_2G17250)-RELATED"/>
    <property type="match status" value="1"/>
</dbReference>
<gene>
    <name evidence="5" type="ORF">PVT68_16005</name>
</gene>
<keyword evidence="6" id="KW-1185">Reference proteome</keyword>